<keyword evidence="2" id="KW-0812">Transmembrane</keyword>
<proteinExistence type="predicted"/>
<name>A0A1I7T400_9PELO</name>
<reference evidence="7" key="1">
    <citation type="submission" date="2016-11" db="UniProtKB">
        <authorList>
            <consortium name="WormBaseParasite"/>
        </authorList>
    </citation>
    <scope>IDENTIFICATION</scope>
</reference>
<evidence type="ECO:0000259" key="5">
    <source>
        <dbReference type="PROSITE" id="PS51034"/>
    </source>
</evidence>
<evidence type="ECO:0000313" key="7">
    <source>
        <dbReference type="WBParaSite" id="Csp11.Scaffold495.g2201.t2"/>
    </source>
</evidence>
<evidence type="ECO:0000256" key="3">
    <source>
        <dbReference type="SAM" id="SignalP"/>
    </source>
</evidence>
<dbReference type="InterPro" id="IPR057371">
    <property type="entry name" value="VERL_C"/>
</dbReference>
<dbReference type="WBParaSite" id="Csp11.Scaffold495.g2201.t2">
    <property type="protein sequence ID" value="Csp11.Scaffold495.g2201.t2"/>
    <property type="gene ID" value="Csp11.Scaffold495.g2201"/>
</dbReference>
<feature type="transmembrane region" description="Helical" evidence="2">
    <location>
        <begin position="770"/>
        <end position="796"/>
    </location>
</feature>
<sequence>MILRTYFLASFPLILILIQSVILPANGCQDKETVSFFVNGEAKLPPSATACFNSCALGNCTGVLFQGEKCIVIDKTNYFGSLEEKNYIEKKCVKKAPRKLLVMEWDDRILVDRSRSVVKAESKLDCLSLCAQEKSFPCLSAMFYRESKDCLLNSASSSSAPLKMDTGGFKVSYMEMHGLKEAVHCLNSFKMVAFDAIEIRGNASIHNGSDGLSRCMDRCKDCDFVLFNEIFSECYTVWYDPSGQVLDFVNDEYQVLTNACSNYKKTCNSRNSFYISYLNPNEDLKSECLEKCTMSEECHYAYQSNDLNSCVISKTKKSLPMLAQKLCIDADDLSDGSAILFDEIGGCKGNQGHLESKDIELYQCMYICATHPKRSCESISYTKSRDCYLHHGTIETDDQNTDCSVYSLNVITFEQEVLTTSTASPGDSKVKKPHKAKTFSSGNKKDQNKVEEKKLYIKKSPKIGNGENREMDVKIDTHCNFGHISVKVSSNKPENRDLVGGEIYVRNGHSNCSEAIGLSGEATLMIYHNDTSCPITKNGDIYETVIVVTQNVESVENATVITIDDQLFKVRCDYSNQKKAIAVSKTMNLRTTRFNHLDVYGKVKVKPMSMELRGKREIVKAQTVQIGQSLDLVFTADNSTSARHVFVQRCTAVDRDGDEKIVLIKKGCATQHAKEYVLRDEIKETETGFVLPFRAFRFKQGDSVKIECEVKYCEKCKKPNCSSRNRRFASDEDEDEEKSTESDGIEKVRAELLVQTTGTPMQMDGYCFGIGYWILLFSFTILIISTQLFFVIYLCLRNRFHVNKII</sequence>
<dbReference type="PROSITE" id="PS51034">
    <property type="entry name" value="ZP_2"/>
    <property type="match status" value="1"/>
</dbReference>
<dbReference type="Pfam" id="PF25272">
    <property type="entry name" value="VERL_C"/>
    <property type="match status" value="1"/>
</dbReference>
<dbReference type="PROSITE" id="PS50948">
    <property type="entry name" value="PAN"/>
    <property type="match status" value="1"/>
</dbReference>
<keyword evidence="2" id="KW-1133">Transmembrane helix</keyword>
<dbReference type="CDD" id="cd01099">
    <property type="entry name" value="PAN_AP_HGF"/>
    <property type="match status" value="1"/>
</dbReference>
<protein>
    <submittedName>
        <fullName evidence="7">ZP domain-containing protein</fullName>
    </submittedName>
</protein>
<dbReference type="InterPro" id="IPR052774">
    <property type="entry name" value="Celegans_DevNeuronal_Protein"/>
</dbReference>
<feature type="domain" description="ZP" evidence="5">
    <location>
        <begin position="478"/>
        <end position="728"/>
    </location>
</feature>
<feature type="chain" id="PRO_5009307027" evidence="3">
    <location>
        <begin position="28"/>
        <end position="806"/>
    </location>
</feature>
<feature type="signal peptide" evidence="3">
    <location>
        <begin position="1"/>
        <end position="27"/>
    </location>
</feature>
<dbReference type="SUPFAM" id="SSF57414">
    <property type="entry name" value="Hairpin loop containing domain-like"/>
    <property type="match status" value="1"/>
</dbReference>
<dbReference type="InterPro" id="IPR001507">
    <property type="entry name" value="ZP_dom"/>
</dbReference>
<keyword evidence="6" id="KW-1185">Reference proteome</keyword>
<evidence type="ECO:0000313" key="6">
    <source>
        <dbReference type="Proteomes" id="UP000095282"/>
    </source>
</evidence>
<dbReference type="GO" id="GO:0009653">
    <property type="term" value="P:anatomical structure morphogenesis"/>
    <property type="evidence" value="ECO:0007669"/>
    <property type="project" value="TreeGrafter"/>
</dbReference>
<dbReference type="Gene3D" id="3.50.4.10">
    <property type="entry name" value="Hepatocyte Growth Factor"/>
    <property type="match status" value="1"/>
</dbReference>
<dbReference type="AlphaFoldDB" id="A0A1I7T400"/>
<dbReference type="SMART" id="SM00473">
    <property type="entry name" value="PAN_AP"/>
    <property type="match status" value="3"/>
</dbReference>
<organism evidence="6 7">
    <name type="scientific">Caenorhabditis tropicalis</name>
    <dbReference type="NCBI Taxonomy" id="1561998"/>
    <lineage>
        <taxon>Eukaryota</taxon>
        <taxon>Metazoa</taxon>
        <taxon>Ecdysozoa</taxon>
        <taxon>Nematoda</taxon>
        <taxon>Chromadorea</taxon>
        <taxon>Rhabditida</taxon>
        <taxon>Rhabditina</taxon>
        <taxon>Rhabditomorpha</taxon>
        <taxon>Rhabditoidea</taxon>
        <taxon>Rhabditidae</taxon>
        <taxon>Peloderinae</taxon>
        <taxon>Caenorhabditis</taxon>
    </lineage>
</organism>
<dbReference type="PANTHER" id="PTHR47327">
    <property type="entry name" value="FI18240P1-RELATED"/>
    <property type="match status" value="1"/>
</dbReference>
<feature type="domain" description="Apple" evidence="4">
    <location>
        <begin position="92"/>
        <end position="178"/>
    </location>
</feature>
<evidence type="ECO:0000256" key="1">
    <source>
        <dbReference type="SAM" id="MobiDB-lite"/>
    </source>
</evidence>
<feature type="region of interest" description="Disordered" evidence="1">
    <location>
        <begin position="722"/>
        <end position="743"/>
    </location>
</feature>
<dbReference type="SMART" id="SM00241">
    <property type="entry name" value="ZP"/>
    <property type="match status" value="1"/>
</dbReference>
<dbReference type="InterPro" id="IPR003609">
    <property type="entry name" value="Pan_app"/>
</dbReference>
<feature type="region of interest" description="Disordered" evidence="1">
    <location>
        <begin position="422"/>
        <end position="451"/>
    </location>
</feature>
<accession>A0A1I7T400</accession>
<evidence type="ECO:0000259" key="4">
    <source>
        <dbReference type="PROSITE" id="PS50948"/>
    </source>
</evidence>
<dbReference type="PANTHER" id="PTHR47327:SF1">
    <property type="entry name" value="RE15579P"/>
    <property type="match status" value="1"/>
</dbReference>
<dbReference type="Pfam" id="PF00024">
    <property type="entry name" value="PAN_1"/>
    <property type="match status" value="1"/>
</dbReference>
<dbReference type="eggNOG" id="KOG0520">
    <property type="taxonomic scope" value="Eukaryota"/>
</dbReference>
<keyword evidence="2" id="KW-0472">Membrane</keyword>
<dbReference type="Proteomes" id="UP000095282">
    <property type="component" value="Unplaced"/>
</dbReference>
<keyword evidence="3" id="KW-0732">Signal</keyword>
<evidence type="ECO:0000256" key="2">
    <source>
        <dbReference type="SAM" id="Phobius"/>
    </source>
</evidence>